<keyword evidence="2" id="KW-1185">Reference proteome</keyword>
<comment type="caution">
    <text evidence="1">The sequence shown here is derived from an EMBL/GenBank/DDBJ whole genome shotgun (WGS) entry which is preliminary data.</text>
</comment>
<gene>
    <name evidence="1" type="ORF">Scep_026761</name>
</gene>
<name>A0AAP0HSB8_9MAGN</name>
<sequence>MAFISLINSLLFHSPSNVFQILKAPIPPHATAAQQLRRTPLLQQNRTTAFNSSMMATLSIMLTNYR</sequence>
<dbReference type="AlphaFoldDB" id="A0AAP0HSB8"/>
<evidence type="ECO:0000313" key="2">
    <source>
        <dbReference type="Proteomes" id="UP001419268"/>
    </source>
</evidence>
<reference evidence="1 2" key="1">
    <citation type="submission" date="2024-01" db="EMBL/GenBank/DDBJ databases">
        <title>Genome assemblies of Stephania.</title>
        <authorList>
            <person name="Yang L."/>
        </authorList>
    </citation>
    <scope>NUCLEOTIDE SEQUENCE [LARGE SCALE GENOMIC DNA]</scope>
    <source>
        <strain evidence="1">JXDWG</strain>
        <tissue evidence="1">Leaf</tissue>
    </source>
</reference>
<organism evidence="1 2">
    <name type="scientific">Stephania cephalantha</name>
    <dbReference type="NCBI Taxonomy" id="152367"/>
    <lineage>
        <taxon>Eukaryota</taxon>
        <taxon>Viridiplantae</taxon>
        <taxon>Streptophyta</taxon>
        <taxon>Embryophyta</taxon>
        <taxon>Tracheophyta</taxon>
        <taxon>Spermatophyta</taxon>
        <taxon>Magnoliopsida</taxon>
        <taxon>Ranunculales</taxon>
        <taxon>Menispermaceae</taxon>
        <taxon>Menispermoideae</taxon>
        <taxon>Cissampelideae</taxon>
        <taxon>Stephania</taxon>
    </lineage>
</organism>
<dbReference type="EMBL" id="JBBNAG010000011">
    <property type="protein sequence ID" value="KAK9095292.1"/>
    <property type="molecule type" value="Genomic_DNA"/>
</dbReference>
<dbReference type="Proteomes" id="UP001419268">
    <property type="component" value="Unassembled WGS sequence"/>
</dbReference>
<accession>A0AAP0HSB8</accession>
<proteinExistence type="predicted"/>
<evidence type="ECO:0000313" key="1">
    <source>
        <dbReference type="EMBL" id="KAK9095292.1"/>
    </source>
</evidence>
<protein>
    <submittedName>
        <fullName evidence="1">Uncharacterized protein</fullName>
    </submittedName>
</protein>